<name>A0A9W9VEZ4_9EURO</name>
<reference evidence="2" key="2">
    <citation type="journal article" date="2023" name="IMA Fungus">
        <title>Comparative genomic study of the Penicillium genus elucidates a diverse pangenome and 15 lateral gene transfer events.</title>
        <authorList>
            <person name="Petersen C."/>
            <person name="Sorensen T."/>
            <person name="Nielsen M.R."/>
            <person name="Sondergaard T.E."/>
            <person name="Sorensen J.L."/>
            <person name="Fitzpatrick D.A."/>
            <person name="Frisvad J.C."/>
            <person name="Nielsen K.L."/>
        </authorList>
    </citation>
    <scope>NUCLEOTIDE SEQUENCE</scope>
    <source>
        <strain evidence="2">IBT 29864</strain>
    </source>
</reference>
<sequence length="105" mass="11880">MKPHYRNYSTYLGYHEPLGGPDVQLYKRNVNSALQNVPLTSQIIGLESRVEARRKSIFGLHRHHLQVRDTLNKSDQAARPMSPSMPEQGIFNNPEKGCLLGPSPE</sequence>
<organism evidence="2 3">
    <name type="scientific">Penicillium cataractarum</name>
    <dbReference type="NCBI Taxonomy" id="2100454"/>
    <lineage>
        <taxon>Eukaryota</taxon>
        <taxon>Fungi</taxon>
        <taxon>Dikarya</taxon>
        <taxon>Ascomycota</taxon>
        <taxon>Pezizomycotina</taxon>
        <taxon>Eurotiomycetes</taxon>
        <taxon>Eurotiomycetidae</taxon>
        <taxon>Eurotiales</taxon>
        <taxon>Aspergillaceae</taxon>
        <taxon>Penicillium</taxon>
    </lineage>
</organism>
<keyword evidence="3" id="KW-1185">Reference proteome</keyword>
<comment type="caution">
    <text evidence="2">The sequence shown here is derived from an EMBL/GenBank/DDBJ whole genome shotgun (WGS) entry which is preliminary data.</text>
</comment>
<evidence type="ECO:0000313" key="2">
    <source>
        <dbReference type="EMBL" id="KAJ5378324.1"/>
    </source>
</evidence>
<dbReference type="RefSeq" id="XP_056557187.1">
    <property type="nucleotide sequence ID" value="XM_056698662.1"/>
</dbReference>
<accession>A0A9W9VEZ4</accession>
<dbReference type="EMBL" id="JAPZBS010000004">
    <property type="protein sequence ID" value="KAJ5378324.1"/>
    <property type="molecule type" value="Genomic_DNA"/>
</dbReference>
<evidence type="ECO:0000313" key="3">
    <source>
        <dbReference type="Proteomes" id="UP001147782"/>
    </source>
</evidence>
<feature type="region of interest" description="Disordered" evidence="1">
    <location>
        <begin position="76"/>
        <end position="105"/>
    </location>
</feature>
<dbReference type="GeneID" id="81437841"/>
<dbReference type="Proteomes" id="UP001147782">
    <property type="component" value="Unassembled WGS sequence"/>
</dbReference>
<proteinExistence type="predicted"/>
<reference evidence="2" key="1">
    <citation type="submission" date="2022-11" db="EMBL/GenBank/DDBJ databases">
        <authorList>
            <person name="Petersen C."/>
        </authorList>
    </citation>
    <scope>NUCLEOTIDE SEQUENCE</scope>
    <source>
        <strain evidence="2">IBT 29864</strain>
    </source>
</reference>
<dbReference type="OrthoDB" id="121380at2759"/>
<dbReference type="AlphaFoldDB" id="A0A9W9VEZ4"/>
<protein>
    <submittedName>
        <fullName evidence="2">Uncharacterized protein</fullName>
    </submittedName>
</protein>
<evidence type="ECO:0000256" key="1">
    <source>
        <dbReference type="SAM" id="MobiDB-lite"/>
    </source>
</evidence>
<gene>
    <name evidence="2" type="ORF">N7496_005733</name>
</gene>